<protein>
    <recommendedName>
        <fullName evidence="2">Mediator of RNA polymerase II transcription subunit 25</fullName>
    </recommendedName>
</protein>
<reference evidence="5 6" key="1">
    <citation type="journal article" date="2017" name="Plant Biotechnol. J.">
        <title>A comprehensive draft genome sequence for lupin (Lupinus angustifolius), an emerging health food: insights into plant-microbe interactions and legume evolution.</title>
        <authorList>
            <person name="Hane J.K."/>
            <person name="Ming Y."/>
            <person name="Kamphuis L.G."/>
            <person name="Nelson M.N."/>
            <person name="Garg G."/>
            <person name="Atkins C.A."/>
            <person name="Bayer P.E."/>
            <person name="Bravo A."/>
            <person name="Bringans S."/>
            <person name="Cannon S."/>
            <person name="Edwards D."/>
            <person name="Foley R."/>
            <person name="Gao L.L."/>
            <person name="Harrison M.J."/>
            <person name="Huang W."/>
            <person name="Hurgobin B."/>
            <person name="Li S."/>
            <person name="Liu C.W."/>
            <person name="McGrath A."/>
            <person name="Morahan G."/>
            <person name="Murray J."/>
            <person name="Weller J."/>
            <person name="Jian J."/>
            <person name="Singh K.B."/>
        </authorList>
    </citation>
    <scope>NUCLEOTIDE SEQUENCE [LARGE SCALE GENOMIC DNA]</scope>
    <source>
        <strain evidence="6">cv. Tanjil</strain>
        <tissue evidence="5">Whole plant</tissue>
    </source>
</reference>
<dbReference type="InterPro" id="IPR021419">
    <property type="entry name" value="Mediator_Med25_VWA"/>
</dbReference>
<evidence type="ECO:0000256" key="1">
    <source>
        <dbReference type="ARBA" id="ARBA00009102"/>
    </source>
</evidence>
<evidence type="ECO:0000256" key="3">
    <source>
        <dbReference type="SAM" id="MobiDB-lite"/>
    </source>
</evidence>
<dbReference type="EMBL" id="CM007370">
    <property type="protein sequence ID" value="OIW03657.1"/>
    <property type="molecule type" value="Genomic_DNA"/>
</dbReference>
<evidence type="ECO:0000259" key="4">
    <source>
        <dbReference type="Pfam" id="PF11265"/>
    </source>
</evidence>
<evidence type="ECO:0000313" key="5">
    <source>
        <dbReference type="EMBL" id="OIW03657.1"/>
    </source>
</evidence>
<dbReference type="PANTHER" id="PTHR12433">
    <property type="entry name" value="MEDIATOR OF RNA POLYMERASE II TRANSCRIPTION SUBUNIT 25"/>
    <property type="match status" value="1"/>
</dbReference>
<organism evidence="5 6">
    <name type="scientific">Lupinus angustifolius</name>
    <name type="common">Narrow-leaved blue lupine</name>
    <dbReference type="NCBI Taxonomy" id="3871"/>
    <lineage>
        <taxon>Eukaryota</taxon>
        <taxon>Viridiplantae</taxon>
        <taxon>Streptophyta</taxon>
        <taxon>Embryophyta</taxon>
        <taxon>Tracheophyta</taxon>
        <taxon>Spermatophyta</taxon>
        <taxon>Magnoliopsida</taxon>
        <taxon>eudicotyledons</taxon>
        <taxon>Gunneridae</taxon>
        <taxon>Pentapetalae</taxon>
        <taxon>rosids</taxon>
        <taxon>fabids</taxon>
        <taxon>Fabales</taxon>
        <taxon>Fabaceae</taxon>
        <taxon>Papilionoideae</taxon>
        <taxon>50 kb inversion clade</taxon>
        <taxon>genistoids sensu lato</taxon>
        <taxon>core genistoids</taxon>
        <taxon>Genisteae</taxon>
        <taxon>Lupinus</taxon>
    </lineage>
</organism>
<gene>
    <name evidence="5" type="ORF">TanjilG_22314</name>
</gene>
<feature type="compositionally biased region" description="Gly residues" evidence="3">
    <location>
        <begin position="467"/>
        <end position="479"/>
    </location>
</feature>
<name>A0A1J7HMP1_LUPAN</name>
<dbReference type="GO" id="GO:0045944">
    <property type="term" value="P:positive regulation of transcription by RNA polymerase II"/>
    <property type="evidence" value="ECO:0007669"/>
    <property type="project" value="TreeGrafter"/>
</dbReference>
<dbReference type="AlphaFoldDB" id="A0A1J7HMP1"/>
<dbReference type="GO" id="GO:0016592">
    <property type="term" value="C:mediator complex"/>
    <property type="evidence" value="ECO:0007669"/>
    <property type="project" value="TreeGrafter"/>
</dbReference>
<evidence type="ECO:0000313" key="6">
    <source>
        <dbReference type="Proteomes" id="UP000188354"/>
    </source>
</evidence>
<feature type="region of interest" description="Disordered" evidence="3">
    <location>
        <begin position="342"/>
        <end position="366"/>
    </location>
</feature>
<accession>A0A1J7HMP1</accession>
<dbReference type="Pfam" id="PF11265">
    <property type="entry name" value="Med25_VWA"/>
    <property type="match status" value="1"/>
</dbReference>
<feature type="domain" description="Mediator of RNA polymerase II transcription subunit 25 von Willebrand factor type A" evidence="4">
    <location>
        <begin position="15"/>
        <end position="160"/>
    </location>
</feature>
<keyword evidence="6" id="KW-1185">Reference proteome</keyword>
<dbReference type="PANTHER" id="PTHR12433:SF12">
    <property type="entry name" value="MEDIATOR OF RNA POLYMERASE II TRANSCRIPTION SUBUNIT 25"/>
    <property type="match status" value="1"/>
</dbReference>
<dbReference type="STRING" id="3871.A0A1J7HMP1"/>
<dbReference type="Proteomes" id="UP000188354">
    <property type="component" value="Chromosome LG10"/>
</dbReference>
<dbReference type="Gramene" id="OIW03657">
    <property type="protein sequence ID" value="OIW03657"/>
    <property type="gene ID" value="TanjilG_22314"/>
</dbReference>
<evidence type="ECO:0000256" key="2">
    <source>
        <dbReference type="ARBA" id="ARBA00019694"/>
    </source>
</evidence>
<dbReference type="GO" id="GO:0005667">
    <property type="term" value="C:transcription regulator complex"/>
    <property type="evidence" value="ECO:0007669"/>
    <property type="project" value="TreeGrafter"/>
</dbReference>
<sequence>MQVLLCQVPRTGFDVQSIDWTTNMDSFLKTLSCLDFNGNAFNQYAMAEGLAEALVMYTRPFNATSTAQDYYNGERHCVLVTIGDPIPLKMSVSVPMIQEGKLVLGKQLETNVDFLEVTQMFKELATSFSVISPSQSAIFGELFNLGNNIAEMENAPLSNYKIDKLVVMISKNFKEAHEAIYEKGVVHDSVKRSLESMRTSDSTFTKLLTCDLQESEDLFSIREQTIKSAKAVRPKEVRSVTSSMESQVIEVNPNSIKSASSSPKNAYEDTMAELEVDNYIGQPSKKPKTCINLDPLTGLILPPQLSFGGGIDSFGEDQTNFTLKMDSYMDALKAVEAELEKPMEGGGNDNGVKVPPLVFPKPPSTTSRGLKEFPKLELLLDEQRINAGVLNYFTIENNSSSALLPHENSSTLCHMSPQQARNVHGNSFYSNVSDNSFFGGGSSNNSHFSGGSSNNSMFGRSMSNSLSGGGSSGNSHFGGGSSTNFNTHFGVGSREPFPSDFGTRNIILLPPVPRNIPYVTGPESLFSPLPSTTDFDDYVQMTWEGFRKPTSPFNLIQNKVEFVYFHITQHNNLRLYDHLIKNDMCARINVPSQTLILIPTEKELYYVGTVFQGGIAFVEP</sequence>
<comment type="similarity">
    <text evidence="1">Belongs to the Mediator complex subunit 25 family.</text>
</comment>
<feature type="region of interest" description="Disordered" evidence="3">
    <location>
        <begin position="459"/>
        <end position="479"/>
    </location>
</feature>
<proteinExistence type="inferred from homology"/>